<dbReference type="InterPro" id="IPR020568">
    <property type="entry name" value="Ribosomal_Su5_D2-typ_SF"/>
</dbReference>
<dbReference type="GeneID" id="37028697"/>
<dbReference type="GO" id="GO:0003723">
    <property type="term" value="F:RNA binding"/>
    <property type="evidence" value="ECO:0007669"/>
    <property type="project" value="TreeGrafter"/>
</dbReference>
<feature type="domain" description="Exoribonuclease phosphorolytic" evidence="2">
    <location>
        <begin position="44"/>
        <end position="177"/>
    </location>
</feature>
<dbReference type="PANTHER" id="PTHR11953">
    <property type="entry name" value="EXOSOME COMPLEX COMPONENT"/>
    <property type="match status" value="1"/>
</dbReference>
<dbReference type="Pfam" id="PF03725">
    <property type="entry name" value="RNase_PH_C"/>
    <property type="match status" value="1"/>
</dbReference>
<feature type="domain" description="Exoribonuclease phosphorolytic" evidence="3">
    <location>
        <begin position="202"/>
        <end position="256"/>
    </location>
</feature>
<dbReference type="OrthoDB" id="437922at2759"/>
<reference evidence="4 5" key="1">
    <citation type="journal article" date="2018" name="Mol. Biol. Evol.">
        <title>Broad Genomic Sampling Reveals a Smut Pathogenic Ancestry of the Fungal Clade Ustilaginomycotina.</title>
        <authorList>
            <person name="Kijpornyongpan T."/>
            <person name="Mondo S.J."/>
            <person name="Barry K."/>
            <person name="Sandor L."/>
            <person name="Lee J."/>
            <person name="Lipzen A."/>
            <person name="Pangilinan J."/>
            <person name="LaButti K."/>
            <person name="Hainaut M."/>
            <person name="Henrissat B."/>
            <person name="Grigoriev I.V."/>
            <person name="Spatafora J.W."/>
            <person name="Aime M.C."/>
        </authorList>
    </citation>
    <scope>NUCLEOTIDE SEQUENCE [LARGE SCALE GENOMIC DNA]</scope>
    <source>
        <strain evidence="4 5">MCA 5214</strain>
    </source>
</reference>
<dbReference type="GO" id="GO:0005730">
    <property type="term" value="C:nucleolus"/>
    <property type="evidence" value="ECO:0007669"/>
    <property type="project" value="TreeGrafter"/>
</dbReference>
<keyword evidence="5" id="KW-1185">Reference proteome</keyword>
<dbReference type="SUPFAM" id="SSF55666">
    <property type="entry name" value="Ribonuclease PH domain 2-like"/>
    <property type="match status" value="1"/>
</dbReference>
<dbReference type="InterPro" id="IPR050080">
    <property type="entry name" value="RNase_PH"/>
</dbReference>
<proteinExistence type="inferred from homology"/>
<protein>
    <submittedName>
        <fullName evidence="4">Ribosomal protein S5 domain 2-like protein</fullName>
    </submittedName>
</protein>
<gene>
    <name evidence="4" type="ORF">BDZ90DRAFT_234047</name>
</gene>
<keyword evidence="4" id="KW-0689">Ribosomal protein</keyword>
<dbReference type="PANTHER" id="PTHR11953:SF0">
    <property type="entry name" value="EXOSOME COMPLEX COMPONENT RRP41"/>
    <property type="match status" value="1"/>
</dbReference>
<evidence type="ECO:0000313" key="4">
    <source>
        <dbReference type="EMBL" id="PWN25610.1"/>
    </source>
</evidence>
<comment type="similarity">
    <text evidence="1">Belongs to the RNase PH family.</text>
</comment>
<dbReference type="Gene3D" id="3.30.230.70">
    <property type="entry name" value="GHMP Kinase, N-terminal domain"/>
    <property type="match status" value="1"/>
</dbReference>
<evidence type="ECO:0000259" key="2">
    <source>
        <dbReference type="Pfam" id="PF01138"/>
    </source>
</evidence>
<dbReference type="InterPro" id="IPR036345">
    <property type="entry name" value="ExoRNase_PH_dom2_sf"/>
</dbReference>
<dbReference type="GO" id="GO:0005840">
    <property type="term" value="C:ribosome"/>
    <property type="evidence" value="ECO:0007669"/>
    <property type="project" value="UniProtKB-KW"/>
</dbReference>
<dbReference type="GO" id="GO:0071028">
    <property type="term" value="P:nuclear mRNA surveillance"/>
    <property type="evidence" value="ECO:0007669"/>
    <property type="project" value="TreeGrafter"/>
</dbReference>
<dbReference type="GO" id="GO:0034475">
    <property type="term" value="P:U4 snRNA 3'-end processing"/>
    <property type="evidence" value="ECO:0007669"/>
    <property type="project" value="TreeGrafter"/>
</dbReference>
<evidence type="ECO:0000256" key="1">
    <source>
        <dbReference type="ARBA" id="ARBA00006678"/>
    </source>
</evidence>
<dbReference type="STRING" id="1569628.A0A316UK61"/>
<dbReference type="AlphaFoldDB" id="A0A316UK61"/>
<evidence type="ECO:0000259" key="3">
    <source>
        <dbReference type="Pfam" id="PF03725"/>
    </source>
</evidence>
<dbReference type="SUPFAM" id="SSF54211">
    <property type="entry name" value="Ribosomal protein S5 domain 2-like"/>
    <property type="match status" value="1"/>
</dbReference>
<sequence>MSRNEILSPSLLRMDGRRPYELRSLELHFSPHLVASSSFSSSSRNFASSSSTLEQPDGSARLVQGLNDVTCCVFGPRDGSGGAAGGSGEGASIEFEVLNENASQVGQERRANRARNDRRTQETTSALTSLFTPILSLHLYPRTSSILVSLLVTSSDGSLLSTLINAATLALVAAGVPMKDYCLATTVAFHPPLKSSHTGGEDPVLLDPTSAEENDLPHLTVAVTPRDGNVGLSTLDAGRGKVQGDRVVQGLKVAVKVVSGALLDEVEMAVKGWAKGLRDAGLEGARRS</sequence>
<dbReference type="GO" id="GO:0071051">
    <property type="term" value="P:poly(A)-dependent snoRNA 3'-end processing"/>
    <property type="evidence" value="ECO:0007669"/>
    <property type="project" value="TreeGrafter"/>
</dbReference>
<dbReference type="RefSeq" id="XP_025360222.1">
    <property type="nucleotide sequence ID" value="XM_025506874.1"/>
</dbReference>
<dbReference type="GO" id="GO:0000176">
    <property type="term" value="C:nuclear exosome (RNase complex)"/>
    <property type="evidence" value="ECO:0007669"/>
    <property type="project" value="TreeGrafter"/>
</dbReference>
<dbReference type="Pfam" id="PF01138">
    <property type="entry name" value="RNase_PH"/>
    <property type="match status" value="1"/>
</dbReference>
<name>A0A316UK61_9BASI</name>
<keyword evidence="4" id="KW-0687">Ribonucleoprotein</keyword>
<dbReference type="GO" id="GO:0016075">
    <property type="term" value="P:rRNA catabolic process"/>
    <property type="evidence" value="ECO:0007669"/>
    <property type="project" value="TreeGrafter"/>
</dbReference>
<evidence type="ECO:0000313" key="5">
    <source>
        <dbReference type="Proteomes" id="UP000245884"/>
    </source>
</evidence>
<organism evidence="4 5">
    <name type="scientific">Jaminaea rosea</name>
    <dbReference type="NCBI Taxonomy" id="1569628"/>
    <lineage>
        <taxon>Eukaryota</taxon>
        <taxon>Fungi</taxon>
        <taxon>Dikarya</taxon>
        <taxon>Basidiomycota</taxon>
        <taxon>Ustilaginomycotina</taxon>
        <taxon>Exobasidiomycetes</taxon>
        <taxon>Microstromatales</taxon>
        <taxon>Microstromatales incertae sedis</taxon>
        <taxon>Jaminaea</taxon>
    </lineage>
</organism>
<dbReference type="InterPro" id="IPR027408">
    <property type="entry name" value="PNPase/RNase_PH_dom_sf"/>
</dbReference>
<dbReference type="GO" id="GO:0000177">
    <property type="term" value="C:cytoplasmic exosome (RNase complex)"/>
    <property type="evidence" value="ECO:0007669"/>
    <property type="project" value="TreeGrafter"/>
</dbReference>
<dbReference type="EMBL" id="KZ819675">
    <property type="protein sequence ID" value="PWN25610.1"/>
    <property type="molecule type" value="Genomic_DNA"/>
</dbReference>
<dbReference type="InterPro" id="IPR001247">
    <property type="entry name" value="ExoRNase_PH_dom1"/>
</dbReference>
<accession>A0A316UK61</accession>
<dbReference type="InterPro" id="IPR015847">
    <property type="entry name" value="ExoRNase_PH_dom2"/>
</dbReference>
<dbReference type="Proteomes" id="UP000245884">
    <property type="component" value="Unassembled WGS sequence"/>
</dbReference>